<dbReference type="InterPro" id="IPR015500">
    <property type="entry name" value="Peptidase_S8_subtilisin-rel"/>
</dbReference>
<dbReference type="PROSITE" id="PS00138">
    <property type="entry name" value="SUBTILASE_SER"/>
    <property type="match status" value="1"/>
</dbReference>
<dbReference type="InterPro" id="IPR022398">
    <property type="entry name" value="Peptidase_S8_His-AS"/>
</dbReference>
<evidence type="ECO:0000256" key="5">
    <source>
        <dbReference type="ARBA" id="ARBA00022692"/>
    </source>
</evidence>
<comment type="caution">
    <text evidence="13">The sequence shown here is derived from an EMBL/GenBank/DDBJ whole genome shotgun (WGS) entry which is preliminary data.</text>
</comment>
<evidence type="ECO:0000256" key="10">
    <source>
        <dbReference type="PROSITE-ProRule" id="PRU01240"/>
    </source>
</evidence>
<dbReference type="PROSITE" id="PS00137">
    <property type="entry name" value="SUBTILASE_HIS"/>
    <property type="match status" value="1"/>
</dbReference>
<keyword evidence="4 10" id="KW-0645">Protease</keyword>
<feature type="active site" description="Charge relay system" evidence="10">
    <location>
        <position position="97"/>
    </location>
</feature>
<dbReference type="PRINTS" id="PR00723">
    <property type="entry name" value="SUBTILISIN"/>
</dbReference>
<comment type="similarity">
    <text evidence="2 10 11">Belongs to the peptidase S8 family.</text>
</comment>
<evidence type="ECO:0000256" key="9">
    <source>
        <dbReference type="ARBA" id="ARBA00023136"/>
    </source>
</evidence>
<keyword evidence="8" id="KW-1133">Transmembrane helix</keyword>
<keyword evidence="3" id="KW-1003">Cell membrane</keyword>
<dbReference type="SUPFAM" id="SSF52743">
    <property type="entry name" value="Subtilisin-like"/>
    <property type="match status" value="1"/>
</dbReference>
<dbReference type="PROSITE" id="PS00136">
    <property type="entry name" value="SUBTILASE_ASP"/>
    <property type="match status" value="1"/>
</dbReference>
<proteinExistence type="inferred from homology"/>
<dbReference type="InterPro" id="IPR023828">
    <property type="entry name" value="Peptidase_S8_Ser-AS"/>
</dbReference>
<dbReference type="InterPro" id="IPR023827">
    <property type="entry name" value="Peptidase_S8_Asp-AS"/>
</dbReference>
<dbReference type="EMBL" id="JAVREJ010000002">
    <property type="protein sequence ID" value="MDT0348651.1"/>
    <property type="molecule type" value="Genomic_DNA"/>
</dbReference>
<evidence type="ECO:0000259" key="12">
    <source>
        <dbReference type="Pfam" id="PF00082"/>
    </source>
</evidence>
<dbReference type="InterPro" id="IPR050131">
    <property type="entry name" value="Peptidase_S8_subtilisin-like"/>
</dbReference>
<dbReference type="GO" id="GO:0006508">
    <property type="term" value="P:proteolysis"/>
    <property type="evidence" value="ECO:0007669"/>
    <property type="project" value="UniProtKB-KW"/>
</dbReference>
<keyword evidence="6 10" id="KW-0378">Hydrolase</keyword>
<dbReference type="RefSeq" id="WP_311554576.1">
    <property type="nucleotide sequence ID" value="NZ_JAVREJ010000002.1"/>
</dbReference>
<dbReference type="Gene3D" id="3.40.50.200">
    <property type="entry name" value="Peptidase S8/S53 domain"/>
    <property type="match status" value="1"/>
</dbReference>
<evidence type="ECO:0000256" key="7">
    <source>
        <dbReference type="ARBA" id="ARBA00022825"/>
    </source>
</evidence>
<evidence type="ECO:0000256" key="2">
    <source>
        <dbReference type="ARBA" id="ARBA00011073"/>
    </source>
</evidence>
<name>A0ABU2N408_9PSEU</name>
<feature type="domain" description="Peptidase S8/S53" evidence="12">
    <location>
        <begin position="56"/>
        <end position="321"/>
    </location>
</feature>
<accession>A0ABU2N408</accession>
<dbReference type="GO" id="GO:0008233">
    <property type="term" value="F:peptidase activity"/>
    <property type="evidence" value="ECO:0007669"/>
    <property type="project" value="UniProtKB-KW"/>
</dbReference>
<dbReference type="PANTHER" id="PTHR43806:SF11">
    <property type="entry name" value="CEREVISIN-RELATED"/>
    <property type="match status" value="1"/>
</dbReference>
<dbReference type="PROSITE" id="PS51892">
    <property type="entry name" value="SUBTILASE"/>
    <property type="match status" value="1"/>
</dbReference>
<feature type="active site" description="Charge relay system" evidence="10">
    <location>
        <position position="65"/>
    </location>
</feature>
<protein>
    <submittedName>
        <fullName evidence="13">Type VII secretion-associated serine protease mycosin</fullName>
    </submittedName>
</protein>
<dbReference type="InterPro" id="IPR036852">
    <property type="entry name" value="Peptidase_S8/S53_dom_sf"/>
</dbReference>
<keyword evidence="5" id="KW-0812">Transmembrane</keyword>
<keyword evidence="14" id="KW-1185">Reference proteome</keyword>
<keyword evidence="7 10" id="KW-0720">Serine protease</keyword>
<dbReference type="InterPro" id="IPR023834">
    <property type="entry name" value="T7SS_pept_S8A_mycosin"/>
</dbReference>
<evidence type="ECO:0000256" key="6">
    <source>
        <dbReference type="ARBA" id="ARBA00022801"/>
    </source>
</evidence>
<evidence type="ECO:0000256" key="11">
    <source>
        <dbReference type="RuleBase" id="RU003355"/>
    </source>
</evidence>
<reference evidence="14" key="1">
    <citation type="submission" date="2023-07" db="EMBL/GenBank/DDBJ databases">
        <title>30 novel species of actinomycetes from the DSMZ collection.</title>
        <authorList>
            <person name="Nouioui I."/>
        </authorList>
    </citation>
    <scope>NUCLEOTIDE SEQUENCE [LARGE SCALE GENOMIC DNA]</scope>
    <source>
        <strain evidence="14">DSM 45834</strain>
    </source>
</reference>
<dbReference type="Pfam" id="PF00082">
    <property type="entry name" value="Peptidase_S8"/>
    <property type="match status" value="1"/>
</dbReference>
<dbReference type="InterPro" id="IPR000209">
    <property type="entry name" value="Peptidase_S8/S53_dom"/>
</dbReference>
<keyword evidence="9" id="KW-0472">Membrane</keyword>
<evidence type="ECO:0000313" key="13">
    <source>
        <dbReference type="EMBL" id="MDT0348651.1"/>
    </source>
</evidence>
<dbReference type="NCBIfam" id="TIGR03921">
    <property type="entry name" value="T7SS_mycosin"/>
    <property type="match status" value="1"/>
</dbReference>
<evidence type="ECO:0000256" key="8">
    <source>
        <dbReference type="ARBA" id="ARBA00022989"/>
    </source>
</evidence>
<sequence>MSGVAAVVAMLTLLAPVPTPGASSVRCQPPAAAAERAGPGPAERLCLPAVHTVATGRGQRIAVIDTGVAPHSRLAGRLVGLGDALAGGTGLDDCDGHGTAVAGLIGAAADSRDGFVGVAPDARILAVRQFSPTVAGADGHPAGDLGSLAAAVRRSVEAGATVVNISGAVCLPAERAAVDGAAVHSALRAAAAADVVVVAAAGNLDSGGCAADRPDLVSLPGWDDDVLTVGAVGPDDRPARFTMPGPWVDVAAPGTDVRSLTAGGGTGPLLDGTSFAAPLVAGLAALIREHHPGLSAREVTNRITATARRPPAGRDDAVGSGVVDLVAALTSEPASLSSPTPGVTSELARPAPATPRAGWPLAALATLLTIATATTGVLRRHPRTPP</sequence>
<comment type="subcellular location">
    <subcellularLocation>
        <location evidence="1">Cell membrane</location>
        <topology evidence="1">Single-pass membrane protein</topology>
    </subcellularLocation>
</comment>
<evidence type="ECO:0000256" key="1">
    <source>
        <dbReference type="ARBA" id="ARBA00004162"/>
    </source>
</evidence>
<evidence type="ECO:0000256" key="4">
    <source>
        <dbReference type="ARBA" id="ARBA00022670"/>
    </source>
</evidence>
<evidence type="ECO:0000256" key="3">
    <source>
        <dbReference type="ARBA" id="ARBA00022475"/>
    </source>
</evidence>
<gene>
    <name evidence="13" type="primary">mycP</name>
    <name evidence="13" type="ORF">RM445_03850</name>
</gene>
<feature type="active site" description="Charge relay system" evidence="10">
    <location>
        <position position="274"/>
    </location>
</feature>
<organism evidence="13 14">
    <name type="scientific">Pseudonocardia charpentierae</name>
    <dbReference type="NCBI Taxonomy" id="3075545"/>
    <lineage>
        <taxon>Bacteria</taxon>
        <taxon>Bacillati</taxon>
        <taxon>Actinomycetota</taxon>
        <taxon>Actinomycetes</taxon>
        <taxon>Pseudonocardiales</taxon>
        <taxon>Pseudonocardiaceae</taxon>
        <taxon>Pseudonocardia</taxon>
    </lineage>
</organism>
<evidence type="ECO:0000313" key="14">
    <source>
        <dbReference type="Proteomes" id="UP001183202"/>
    </source>
</evidence>
<dbReference type="Proteomes" id="UP001183202">
    <property type="component" value="Unassembled WGS sequence"/>
</dbReference>
<dbReference type="PANTHER" id="PTHR43806">
    <property type="entry name" value="PEPTIDASE S8"/>
    <property type="match status" value="1"/>
</dbReference>